<dbReference type="InterPro" id="IPR000760">
    <property type="entry name" value="Inositol_monophosphatase-like"/>
</dbReference>
<dbReference type="InterPro" id="IPR020550">
    <property type="entry name" value="Inositol_monophosphatase_CS"/>
</dbReference>
<dbReference type="GO" id="GO:0006021">
    <property type="term" value="P:inositol biosynthetic process"/>
    <property type="evidence" value="ECO:0007669"/>
    <property type="project" value="UniProtKB-UniPathway"/>
</dbReference>
<dbReference type="EMBL" id="LUCM01008400">
    <property type="protein sequence ID" value="KAA0188469.1"/>
    <property type="molecule type" value="Genomic_DNA"/>
</dbReference>
<evidence type="ECO:0000256" key="3">
    <source>
        <dbReference type="ARBA" id="ARBA00005152"/>
    </source>
</evidence>
<gene>
    <name evidence="10" type="ORF">FBUS_01764</name>
</gene>
<keyword evidence="7 8" id="KW-0460">Magnesium</keyword>
<dbReference type="InterPro" id="IPR020552">
    <property type="entry name" value="Inositol_monoPase_Li-sen"/>
</dbReference>
<feature type="binding site" evidence="8">
    <location>
        <position position="92"/>
    </location>
    <ligand>
        <name>Mg(2+)</name>
        <dbReference type="ChEBI" id="CHEBI:18420"/>
        <label>1</label>
        <note>catalytic</note>
    </ligand>
</feature>
<dbReference type="Gene3D" id="3.40.190.80">
    <property type="match status" value="1"/>
</dbReference>
<feature type="binding site" evidence="8">
    <location>
        <position position="94"/>
    </location>
    <ligand>
        <name>Mg(2+)</name>
        <dbReference type="ChEBI" id="CHEBI:18420"/>
        <label>1</label>
        <note>catalytic</note>
    </ligand>
</feature>
<dbReference type="GO" id="GO:0046854">
    <property type="term" value="P:phosphatidylinositol phosphate biosynthetic process"/>
    <property type="evidence" value="ECO:0007669"/>
    <property type="project" value="InterPro"/>
</dbReference>
<dbReference type="FunFam" id="3.30.540.10:FF:000004">
    <property type="entry name" value="Inositol-1-monophosphatase"/>
    <property type="match status" value="1"/>
</dbReference>
<dbReference type="PROSITE" id="PS00630">
    <property type="entry name" value="IMP_2"/>
    <property type="match status" value="1"/>
</dbReference>
<evidence type="ECO:0000256" key="1">
    <source>
        <dbReference type="ARBA" id="ARBA00001033"/>
    </source>
</evidence>
<name>A0A8E0VJ00_9TREM</name>
<dbReference type="GO" id="GO:0046872">
    <property type="term" value="F:metal ion binding"/>
    <property type="evidence" value="ECO:0007669"/>
    <property type="project" value="UniProtKB-KW"/>
</dbReference>
<dbReference type="InterPro" id="IPR033942">
    <property type="entry name" value="IMPase"/>
</dbReference>
<dbReference type="CDD" id="cd01639">
    <property type="entry name" value="IMPase"/>
    <property type="match status" value="1"/>
</dbReference>
<dbReference type="OrthoDB" id="10254945at2759"/>
<comment type="pathway">
    <text evidence="3 9">Polyol metabolism; myo-inositol biosynthesis; myo-inositol from D-glucose 6-phosphate: step 2/2.</text>
</comment>
<feature type="binding site" evidence="8">
    <location>
        <position position="74"/>
    </location>
    <ligand>
        <name>Mg(2+)</name>
        <dbReference type="ChEBI" id="CHEBI:18420"/>
        <label>1</label>
        <note>catalytic</note>
    </ligand>
</feature>
<accession>A0A8E0VJ00</accession>
<comment type="cofactor">
    <cofactor evidence="2 8 9">
        <name>Mg(2+)</name>
        <dbReference type="ChEBI" id="CHEBI:18420"/>
    </cofactor>
</comment>
<dbReference type="Pfam" id="PF00459">
    <property type="entry name" value="Inositol_P"/>
    <property type="match status" value="1"/>
</dbReference>
<organism evidence="10 11">
    <name type="scientific">Fasciolopsis buskii</name>
    <dbReference type="NCBI Taxonomy" id="27845"/>
    <lineage>
        <taxon>Eukaryota</taxon>
        <taxon>Metazoa</taxon>
        <taxon>Spiralia</taxon>
        <taxon>Lophotrochozoa</taxon>
        <taxon>Platyhelminthes</taxon>
        <taxon>Trematoda</taxon>
        <taxon>Digenea</taxon>
        <taxon>Plagiorchiida</taxon>
        <taxon>Echinostomata</taxon>
        <taxon>Echinostomatoidea</taxon>
        <taxon>Fasciolidae</taxon>
        <taxon>Fasciolopsis</taxon>
    </lineage>
</organism>
<evidence type="ECO:0000256" key="4">
    <source>
        <dbReference type="ARBA" id="ARBA00009759"/>
    </source>
</evidence>
<evidence type="ECO:0000256" key="6">
    <source>
        <dbReference type="ARBA" id="ARBA00022801"/>
    </source>
</evidence>
<dbReference type="UniPathway" id="UPA00823">
    <property type="reaction ID" value="UER00788"/>
</dbReference>
<dbReference type="AlphaFoldDB" id="A0A8E0VJ00"/>
<comment type="similarity">
    <text evidence="4 9">Belongs to the inositol monophosphatase superfamily.</text>
</comment>
<proteinExistence type="inferred from homology"/>
<evidence type="ECO:0000256" key="8">
    <source>
        <dbReference type="PIRSR" id="PIRSR600760-2"/>
    </source>
</evidence>
<evidence type="ECO:0000256" key="5">
    <source>
        <dbReference type="ARBA" id="ARBA00022723"/>
    </source>
</evidence>
<dbReference type="FunFam" id="3.40.190.80:FF:000002">
    <property type="entry name" value="Inositol-1-monophosphatase"/>
    <property type="match status" value="1"/>
</dbReference>
<comment type="caution">
    <text evidence="10">The sequence shown here is derived from an EMBL/GenBank/DDBJ whole genome shotgun (WGS) entry which is preliminary data.</text>
</comment>
<protein>
    <recommendedName>
        <fullName evidence="9">Inositol-1-monophosphatase</fullName>
        <ecNumber evidence="9">3.1.3.25</ecNumber>
    </recommendedName>
</protein>
<evidence type="ECO:0000313" key="10">
    <source>
        <dbReference type="EMBL" id="KAA0188469.1"/>
    </source>
</evidence>
<dbReference type="PANTHER" id="PTHR20854">
    <property type="entry name" value="INOSITOL MONOPHOSPHATASE"/>
    <property type="match status" value="1"/>
</dbReference>
<keyword evidence="6 9" id="KW-0378">Hydrolase</keyword>
<keyword evidence="5 8" id="KW-0479">Metal-binding</keyword>
<evidence type="ECO:0000313" key="11">
    <source>
        <dbReference type="Proteomes" id="UP000728185"/>
    </source>
</evidence>
<keyword evidence="11" id="KW-1185">Reference proteome</keyword>
<dbReference type="Proteomes" id="UP000728185">
    <property type="component" value="Unassembled WGS sequence"/>
</dbReference>
<evidence type="ECO:0000256" key="7">
    <source>
        <dbReference type="ARBA" id="ARBA00022842"/>
    </source>
</evidence>
<dbReference type="PRINTS" id="PR00378">
    <property type="entry name" value="LIIMPHPHTASE"/>
</dbReference>
<dbReference type="PROSITE" id="PS00629">
    <property type="entry name" value="IMP_1"/>
    <property type="match status" value="1"/>
</dbReference>
<dbReference type="PRINTS" id="PR00377">
    <property type="entry name" value="IMPHPHTASES"/>
</dbReference>
<evidence type="ECO:0000256" key="9">
    <source>
        <dbReference type="RuleBase" id="RU364068"/>
    </source>
</evidence>
<feature type="binding site" evidence="8">
    <location>
        <position position="221"/>
    </location>
    <ligand>
        <name>Mg(2+)</name>
        <dbReference type="ChEBI" id="CHEBI:18420"/>
        <label>1</label>
        <note>catalytic</note>
    </ligand>
</feature>
<feature type="binding site" evidence="8">
    <location>
        <position position="95"/>
    </location>
    <ligand>
        <name>Mg(2+)</name>
        <dbReference type="ChEBI" id="CHEBI:18420"/>
        <label>1</label>
        <note>catalytic</note>
    </ligand>
</feature>
<dbReference type="Gene3D" id="3.30.540.10">
    <property type="entry name" value="Fructose-1,6-Bisphosphatase, subunit A, domain 1"/>
    <property type="match status" value="1"/>
</dbReference>
<dbReference type="SUPFAM" id="SSF56655">
    <property type="entry name" value="Carbohydrate phosphatase"/>
    <property type="match status" value="1"/>
</dbReference>
<dbReference type="GO" id="GO:0007165">
    <property type="term" value="P:signal transduction"/>
    <property type="evidence" value="ECO:0007669"/>
    <property type="project" value="TreeGrafter"/>
</dbReference>
<dbReference type="InterPro" id="IPR020583">
    <property type="entry name" value="Inositol_monoP_metal-BS"/>
</dbReference>
<evidence type="ECO:0000256" key="2">
    <source>
        <dbReference type="ARBA" id="ARBA00001946"/>
    </source>
</evidence>
<dbReference type="PANTHER" id="PTHR20854:SF4">
    <property type="entry name" value="INOSITOL-1-MONOPHOSPHATASE-RELATED"/>
    <property type="match status" value="1"/>
</dbReference>
<comment type="catalytic activity">
    <reaction evidence="1 9">
        <text>a myo-inositol phosphate + H2O = myo-inositol + phosphate</text>
        <dbReference type="Rhea" id="RHEA:24056"/>
        <dbReference type="ChEBI" id="CHEBI:15377"/>
        <dbReference type="ChEBI" id="CHEBI:17268"/>
        <dbReference type="ChEBI" id="CHEBI:43474"/>
        <dbReference type="ChEBI" id="CHEBI:84139"/>
        <dbReference type="EC" id="3.1.3.25"/>
    </reaction>
</comment>
<sequence>MQVGHILSGMVELSFVRDLAKRAGEIIRDGYIKPQHCDAKDSYADLVTDVDKKVEDFLKSEILSAYPSHKFIAEEGYSRPAKLGSEPTWIIDPIDGTSNFVSRFPFVCVSIAYFVNQEPTIAVVYNPVLDCLYHAVKGKGAFRNDDKIAVSSVRDISEALVLTDWGGDRNPESLDKKCSNMRRIIAKARGLRTMGSAALHICQVAAGSGDAFFEFGIHCWDYAAAMLVVKEAGGYCCNYDGSSVDLMGRNLVCAATPELASALLPLIEPVMYSRD</sequence>
<dbReference type="EC" id="3.1.3.25" evidence="9"/>
<dbReference type="GO" id="GO:0008934">
    <property type="term" value="F:inositol monophosphate 1-phosphatase activity"/>
    <property type="evidence" value="ECO:0007669"/>
    <property type="project" value="InterPro"/>
</dbReference>
<reference evidence="10" key="1">
    <citation type="submission" date="2019-05" db="EMBL/GenBank/DDBJ databases">
        <title>Annotation for the trematode Fasciolopsis buski.</title>
        <authorList>
            <person name="Choi Y.-J."/>
        </authorList>
    </citation>
    <scope>NUCLEOTIDE SEQUENCE</scope>
    <source>
        <strain evidence="10">HT</strain>
        <tissue evidence="10">Whole worm</tissue>
    </source>
</reference>